<dbReference type="EMBL" id="CP126969">
    <property type="protein sequence ID" value="WIM68750.1"/>
    <property type="molecule type" value="Genomic_DNA"/>
</dbReference>
<dbReference type="CDD" id="cd00293">
    <property type="entry name" value="USP-like"/>
    <property type="match status" value="1"/>
</dbReference>
<accession>A0ABY8VMG3</accession>
<dbReference type="InterPro" id="IPR014729">
    <property type="entry name" value="Rossmann-like_a/b/a_fold"/>
</dbReference>
<dbReference type="PANTHER" id="PTHR46553:SF3">
    <property type="entry name" value="ADENINE NUCLEOTIDE ALPHA HYDROLASES-LIKE SUPERFAMILY PROTEIN"/>
    <property type="match status" value="1"/>
</dbReference>
<dbReference type="RefSeq" id="WP_284826496.1">
    <property type="nucleotide sequence ID" value="NZ_CP126969.1"/>
</dbReference>
<evidence type="ECO:0000313" key="4">
    <source>
        <dbReference type="Proteomes" id="UP001225598"/>
    </source>
</evidence>
<dbReference type="PANTHER" id="PTHR46553">
    <property type="entry name" value="ADENINE NUCLEOTIDE ALPHA HYDROLASES-LIKE SUPERFAMILY PROTEIN"/>
    <property type="match status" value="1"/>
</dbReference>
<evidence type="ECO:0000313" key="3">
    <source>
        <dbReference type="EMBL" id="WIM68750.1"/>
    </source>
</evidence>
<keyword evidence="4" id="KW-1185">Reference proteome</keyword>
<organism evidence="3 4">
    <name type="scientific">Corynebacterium breve</name>
    <dbReference type="NCBI Taxonomy" id="3049799"/>
    <lineage>
        <taxon>Bacteria</taxon>
        <taxon>Bacillati</taxon>
        <taxon>Actinomycetota</taxon>
        <taxon>Actinomycetes</taxon>
        <taxon>Mycobacteriales</taxon>
        <taxon>Corynebacteriaceae</taxon>
        <taxon>Corynebacterium</taxon>
    </lineage>
</organism>
<dbReference type="SUPFAM" id="SSF52402">
    <property type="entry name" value="Adenine nucleotide alpha hydrolases-like"/>
    <property type="match status" value="1"/>
</dbReference>
<comment type="similarity">
    <text evidence="1">Belongs to the universal stress protein A family.</text>
</comment>
<evidence type="ECO:0000256" key="1">
    <source>
        <dbReference type="ARBA" id="ARBA00008791"/>
    </source>
</evidence>
<reference evidence="3 4" key="1">
    <citation type="submission" date="2023-05" db="EMBL/GenBank/DDBJ databases">
        <title>Corynebacterium suedekumii sp. nov. and Corynebacterium breve sp. nov. isolated from raw cow's milk.</title>
        <authorList>
            <person name="Baer M.K."/>
            <person name="Mehl L."/>
            <person name="Hellmuth R."/>
            <person name="Marke G."/>
            <person name="Lipski A."/>
        </authorList>
    </citation>
    <scope>NUCLEOTIDE SEQUENCE [LARGE SCALE GENOMIC DNA]</scope>
    <source>
        <strain evidence="3 4">R4</strain>
    </source>
</reference>
<dbReference type="PRINTS" id="PR01438">
    <property type="entry name" value="UNVRSLSTRESS"/>
</dbReference>
<name>A0ABY8VMG3_9CORY</name>
<dbReference type="InterPro" id="IPR006015">
    <property type="entry name" value="Universal_stress_UspA"/>
</dbReference>
<proteinExistence type="inferred from homology"/>
<sequence>MHKYNTITVGTDGSASSLMAVRTAASLARAYDAHLVIVCAYYNTTGSLLNSPSAEYSTLPVVSDSRAEEYLAQAQAVAEEEKATNVTAAALSGSPVQMLIDAVEKYDADLLVVGNRGVNTLSGRVFGNIPTGVARKANVDVMIVDTSSQAND</sequence>
<dbReference type="Gene3D" id="3.40.50.620">
    <property type="entry name" value="HUPs"/>
    <property type="match status" value="1"/>
</dbReference>
<dbReference type="InterPro" id="IPR006016">
    <property type="entry name" value="UspA"/>
</dbReference>
<feature type="domain" description="UspA" evidence="2">
    <location>
        <begin position="4"/>
        <end position="144"/>
    </location>
</feature>
<protein>
    <submittedName>
        <fullName evidence="3">Universal stress protein</fullName>
    </submittedName>
</protein>
<dbReference type="Proteomes" id="UP001225598">
    <property type="component" value="Chromosome"/>
</dbReference>
<evidence type="ECO:0000259" key="2">
    <source>
        <dbReference type="Pfam" id="PF00582"/>
    </source>
</evidence>
<gene>
    <name evidence="3" type="ORF">QP027_05020</name>
</gene>
<dbReference type="Pfam" id="PF00582">
    <property type="entry name" value="Usp"/>
    <property type="match status" value="1"/>
</dbReference>